<gene>
    <name evidence="1" type="ORF">BJ322DRAFT_574424</name>
</gene>
<name>A0A9P6H334_9AGAM</name>
<dbReference type="EMBL" id="WIUZ02000038">
    <property type="protein sequence ID" value="KAF9777443.1"/>
    <property type="molecule type" value="Genomic_DNA"/>
</dbReference>
<dbReference type="Proteomes" id="UP000736335">
    <property type="component" value="Unassembled WGS sequence"/>
</dbReference>
<accession>A0A9P6H334</accession>
<organism evidence="1 2">
    <name type="scientific">Thelephora terrestris</name>
    <dbReference type="NCBI Taxonomy" id="56493"/>
    <lineage>
        <taxon>Eukaryota</taxon>
        <taxon>Fungi</taxon>
        <taxon>Dikarya</taxon>
        <taxon>Basidiomycota</taxon>
        <taxon>Agaricomycotina</taxon>
        <taxon>Agaricomycetes</taxon>
        <taxon>Thelephorales</taxon>
        <taxon>Thelephoraceae</taxon>
        <taxon>Thelephora</taxon>
    </lineage>
</organism>
<comment type="caution">
    <text evidence="1">The sequence shown here is derived from an EMBL/GenBank/DDBJ whole genome shotgun (WGS) entry which is preliminary data.</text>
</comment>
<sequence length="212" mass="23309">MASLEWSLRLVLISKQLPFPDEATRAWFFSYWLHTQQPAPDFGDTHSLRSLGIVNDVNLCGRMVAKLSSALQEPLPTESSDDHEKVGQVCCVLLALVIEHPGQRDFHSVNTRELATSWSTKSNTTESSSSDLDCLNEALPVISLVPPTPRGSVGSPALPPDSPITLQKFVRARSDVLLKRRSSFMSSPPPLVVAPCSVCSRPDVFIGRRFVL</sequence>
<evidence type="ECO:0000313" key="2">
    <source>
        <dbReference type="Proteomes" id="UP000736335"/>
    </source>
</evidence>
<keyword evidence="2" id="KW-1185">Reference proteome</keyword>
<evidence type="ECO:0000313" key="1">
    <source>
        <dbReference type="EMBL" id="KAF9777443.1"/>
    </source>
</evidence>
<reference evidence="1" key="2">
    <citation type="submission" date="2020-11" db="EMBL/GenBank/DDBJ databases">
        <authorList>
            <consortium name="DOE Joint Genome Institute"/>
            <person name="Kuo A."/>
            <person name="Miyauchi S."/>
            <person name="Kiss E."/>
            <person name="Drula E."/>
            <person name="Kohler A."/>
            <person name="Sanchez-Garcia M."/>
            <person name="Andreopoulos B."/>
            <person name="Barry K.W."/>
            <person name="Bonito G."/>
            <person name="Buee M."/>
            <person name="Carver A."/>
            <person name="Chen C."/>
            <person name="Cichocki N."/>
            <person name="Clum A."/>
            <person name="Culley D."/>
            <person name="Crous P.W."/>
            <person name="Fauchery L."/>
            <person name="Girlanda M."/>
            <person name="Hayes R."/>
            <person name="Keri Z."/>
            <person name="Labutti K."/>
            <person name="Lipzen A."/>
            <person name="Lombard V."/>
            <person name="Magnuson J."/>
            <person name="Maillard F."/>
            <person name="Morin E."/>
            <person name="Murat C."/>
            <person name="Nolan M."/>
            <person name="Ohm R."/>
            <person name="Pangilinan J."/>
            <person name="Pereira M."/>
            <person name="Perotto S."/>
            <person name="Peter M."/>
            <person name="Riley R."/>
            <person name="Sitrit Y."/>
            <person name="Stielow B."/>
            <person name="Szollosi G."/>
            <person name="Zifcakova L."/>
            <person name="Stursova M."/>
            <person name="Spatafora J.W."/>
            <person name="Tedersoo L."/>
            <person name="Vaario L.-M."/>
            <person name="Yamada A."/>
            <person name="Yan M."/>
            <person name="Wang P."/>
            <person name="Xu J."/>
            <person name="Bruns T."/>
            <person name="Baldrian P."/>
            <person name="Vilgalys R."/>
            <person name="Henrissat B."/>
            <person name="Grigoriev I.V."/>
            <person name="Hibbett D."/>
            <person name="Nagy L.G."/>
            <person name="Martin F.M."/>
        </authorList>
    </citation>
    <scope>NUCLEOTIDE SEQUENCE</scope>
    <source>
        <strain evidence="1">UH-Tt-Lm1</strain>
    </source>
</reference>
<protein>
    <submittedName>
        <fullName evidence="1">Uncharacterized protein</fullName>
    </submittedName>
</protein>
<reference evidence="1" key="1">
    <citation type="journal article" date="2020" name="Nat. Commun.">
        <title>Large-scale genome sequencing of mycorrhizal fungi provides insights into the early evolution of symbiotic traits.</title>
        <authorList>
            <person name="Miyauchi S."/>
            <person name="Kiss E."/>
            <person name="Kuo A."/>
            <person name="Drula E."/>
            <person name="Kohler A."/>
            <person name="Sanchez-Garcia M."/>
            <person name="Morin E."/>
            <person name="Andreopoulos B."/>
            <person name="Barry K.W."/>
            <person name="Bonito G."/>
            <person name="Buee M."/>
            <person name="Carver A."/>
            <person name="Chen C."/>
            <person name="Cichocki N."/>
            <person name="Clum A."/>
            <person name="Culley D."/>
            <person name="Crous P.W."/>
            <person name="Fauchery L."/>
            <person name="Girlanda M."/>
            <person name="Hayes R.D."/>
            <person name="Keri Z."/>
            <person name="LaButti K."/>
            <person name="Lipzen A."/>
            <person name="Lombard V."/>
            <person name="Magnuson J."/>
            <person name="Maillard F."/>
            <person name="Murat C."/>
            <person name="Nolan M."/>
            <person name="Ohm R.A."/>
            <person name="Pangilinan J."/>
            <person name="Pereira M.F."/>
            <person name="Perotto S."/>
            <person name="Peter M."/>
            <person name="Pfister S."/>
            <person name="Riley R."/>
            <person name="Sitrit Y."/>
            <person name="Stielow J.B."/>
            <person name="Szollosi G."/>
            <person name="Zifcakova L."/>
            <person name="Stursova M."/>
            <person name="Spatafora J.W."/>
            <person name="Tedersoo L."/>
            <person name="Vaario L.M."/>
            <person name="Yamada A."/>
            <person name="Yan M."/>
            <person name="Wang P."/>
            <person name="Xu J."/>
            <person name="Bruns T."/>
            <person name="Baldrian P."/>
            <person name="Vilgalys R."/>
            <person name="Dunand C."/>
            <person name="Henrissat B."/>
            <person name="Grigoriev I.V."/>
            <person name="Hibbett D."/>
            <person name="Nagy L.G."/>
            <person name="Martin F.M."/>
        </authorList>
    </citation>
    <scope>NUCLEOTIDE SEQUENCE</scope>
    <source>
        <strain evidence="1">UH-Tt-Lm1</strain>
    </source>
</reference>
<proteinExistence type="predicted"/>
<dbReference type="AlphaFoldDB" id="A0A9P6H334"/>